<gene>
    <name evidence="2" type="ORF">SDC9_113816</name>
</gene>
<dbReference type="AlphaFoldDB" id="A0A645BUJ1"/>
<dbReference type="GO" id="GO:0016787">
    <property type="term" value="F:hydrolase activity"/>
    <property type="evidence" value="ECO:0007669"/>
    <property type="project" value="InterPro"/>
</dbReference>
<organism evidence="2">
    <name type="scientific">bioreactor metagenome</name>
    <dbReference type="NCBI Taxonomy" id="1076179"/>
    <lineage>
        <taxon>unclassified sequences</taxon>
        <taxon>metagenomes</taxon>
        <taxon>ecological metagenomes</taxon>
    </lineage>
</organism>
<sequence>MRLDGHIHVMDPAAAPEATFPQRLSAAGCAGGLVISLPPPGYNHLAQGFGERLENLCSWCAAGSSRYGFLWIDPLDPEVCMQIDAAPAAGVRGFKVICDRFYPYDPRAMAVFRRIAATGYPVLLHSGVLGDGKFSSHYNRPIGFECLIENPKLRFALAHFGWPWCDEYLALLLMFQSKEASDPDAPKMFLDNTAGTPHIYRKEALQRLDGVCRIRERMFFGSDLLAGDYRAKRAAELMARDDDIYRELGWDNTAIDHVYHRNLMAFIEGEK</sequence>
<accession>A0A645BUJ1</accession>
<evidence type="ECO:0000259" key="1">
    <source>
        <dbReference type="Pfam" id="PF04909"/>
    </source>
</evidence>
<dbReference type="InterPro" id="IPR032466">
    <property type="entry name" value="Metal_Hydrolase"/>
</dbReference>
<dbReference type="SUPFAM" id="SSF51556">
    <property type="entry name" value="Metallo-dependent hydrolases"/>
    <property type="match status" value="1"/>
</dbReference>
<dbReference type="Pfam" id="PF04909">
    <property type="entry name" value="Amidohydro_2"/>
    <property type="match status" value="1"/>
</dbReference>
<dbReference type="InterPro" id="IPR006680">
    <property type="entry name" value="Amidohydro-rel"/>
</dbReference>
<feature type="domain" description="Amidohydrolase-related" evidence="1">
    <location>
        <begin position="57"/>
        <end position="172"/>
    </location>
</feature>
<evidence type="ECO:0000313" key="2">
    <source>
        <dbReference type="EMBL" id="MPM66903.1"/>
    </source>
</evidence>
<name>A0A645BUJ1_9ZZZZ</name>
<protein>
    <recommendedName>
        <fullName evidence="1">Amidohydrolase-related domain-containing protein</fullName>
    </recommendedName>
</protein>
<dbReference type="EMBL" id="VSSQ01021367">
    <property type="protein sequence ID" value="MPM66903.1"/>
    <property type="molecule type" value="Genomic_DNA"/>
</dbReference>
<comment type="caution">
    <text evidence="2">The sequence shown here is derived from an EMBL/GenBank/DDBJ whole genome shotgun (WGS) entry which is preliminary data.</text>
</comment>
<proteinExistence type="predicted"/>
<dbReference type="Gene3D" id="3.20.20.140">
    <property type="entry name" value="Metal-dependent hydrolases"/>
    <property type="match status" value="1"/>
</dbReference>
<reference evidence="2" key="1">
    <citation type="submission" date="2019-08" db="EMBL/GenBank/DDBJ databases">
        <authorList>
            <person name="Kucharzyk K."/>
            <person name="Murdoch R.W."/>
            <person name="Higgins S."/>
            <person name="Loffler F."/>
        </authorList>
    </citation>
    <scope>NUCLEOTIDE SEQUENCE</scope>
</reference>